<sequence length="101" mass="11875">MTKWVHLNWGDEGLVRLFAKIFHILRPGGTLVLEPQPWKSYQRKAHVCEATREHFNTIQLRPWHFTEILLDKIGFKSYRQISTAVPGSTAGFDRSLFLYFK</sequence>
<evidence type="ECO:0000256" key="5">
    <source>
        <dbReference type="PROSITE-ProRule" id="PRU00848"/>
    </source>
</evidence>
<dbReference type="EMBL" id="JBHFFA010000001">
    <property type="protein sequence ID" value="KAL2653300.1"/>
    <property type="molecule type" value="Genomic_DNA"/>
</dbReference>
<keyword evidence="4 5" id="KW-0949">S-adenosyl-L-methionine</keyword>
<feature type="domain" description="Bin3-type SAM" evidence="7">
    <location>
        <begin position="1"/>
        <end position="101"/>
    </location>
</feature>
<dbReference type="InterPro" id="IPR029063">
    <property type="entry name" value="SAM-dependent_MTases_sf"/>
</dbReference>
<dbReference type="AlphaFoldDB" id="A0ABD1ZQX5"/>
<dbReference type="Pfam" id="PF06859">
    <property type="entry name" value="Bin3"/>
    <property type="match status" value="1"/>
</dbReference>
<evidence type="ECO:0000259" key="7">
    <source>
        <dbReference type="PROSITE" id="PS51515"/>
    </source>
</evidence>
<evidence type="ECO:0000256" key="4">
    <source>
        <dbReference type="ARBA" id="ARBA00022691"/>
    </source>
</evidence>
<dbReference type="PANTHER" id="PTHR12315">
    <property type="entry name" value="BICOID-INTERACTING PROTEIN RELATED"/>
    <property type="match status" value="1"/>
</dbReference>
<keyword evidence="2 6" id="KW-0489">Methyltransferase</keyword>
<evidence type="ECO:0000256" key="2">
    <source>
        <dbReference type="ARBA" id="ARBA00022603"/>
    </source>
</evidence>
<dbReference type="EC" id="2.1.1.-" evidence="6"/>
<dbReference type="Proteomes" id="UP001605036">
    <property type="component" value="Unassembled WGS sequence"/>
</dbReference>
<organism evidence="8 9">
    <name type="scientific">Riccia fluitans</name>
    <dbReference type="NCBI Taxonomy" id="41844"/>
    <lineage>
        <taxon>Eukaryota</taxon>
        <taxon>Viridiplantae</taxon>
        <taxon>Streptophyta</taxon>
        <taxon>Embryophyta</taxon>
        <taxon>Marchantiophyta</taxon>
        <taxon>Marchantiopsida</taxon>
        <taxon>Marchantiidae</taxon>
        <taxon>Marchantiales</taxon>
        <taxon>Ricciaceae</taxon>
        <taxon>Riccia</taxon>
    </lineage>
</organism>
<dbReference type="GO" id="GO:0008171">
    <property type="term" value="F:O-methyltransferase activity"/>
    <property type="evidence" value="ECO:0007669"/>
    <property type="project" value="UniProtKB-UniRule"/>
</dbReference>
<dbReference type="InterPro" id="IPR024160">
    <property type="entry name" value="BIN3_SAM-bd_dom"/>
</dbReference>
<name>A0ABD1ZQX5_9MARC</name>
<accession>A0ABD1ZQX5</accession>
<evidence type="ECO:0000256" key="3">
    <source>
        <dbReference type="ARBA" id="ARBA00022679"/>
    </source>
</evidence>
<dbReference type="PANTHER" id="PTHR12315:SF0">
    <property type="entry name" value="7SK SNRNA METHYLPHOSPHATE CAPPING ENZYME"/>
    <property type="match status" value="1"/>
</dbReference>
<gene>
    <name evidence="8" type="ORF">R1flu_021428</name>
</gene>
<dbReference type="InterPro" id="IPR010675">
    <property type="entry name" value="Bin3_C"/>
</dbReference>
<evidence type="ECO:0000313" key="8">
    <source>
        <dbReference type="EMBL" id="KAL2653300.1"/>
    </source>
</evidence>
<dbReference type="Gene3D" id="3.40.50.150">
    <property type="entry name" value="Vaccinia Virus protein VP39"/>
    <property type="match status" value="1"/>
</dbReference>
<dbReference type="PROSITE" id="PS51515">
    <property type="entry name" value="BIN3_SAM"/>
    <property type="match status" value="1"/>
</dbReference>
<reference evidence="8 9" key="1">
    <citation type="submission" date="2024-09" db="EMBL/GenBank/DDBJ databases">
        <title>Chromosome-scale assembly of Riccia fluitans.</title>
        <authorList>
            <person name="Paukszto L."/>
            <person name="Sawicki J."/>
            <person name="Karawczyk K."/>
            <person name="Piernik-Szablinska J."/>
            <person name="Szczecinska M."/>
            <person name="Mazdziarz M."/>
        </authorList>
    </citation>
    <scope>NUCLEOTIDE SEQUENCE [LARGE SCALE GENOMIC DNA]</scope>
    <source>
        <strain evidence="8">Rf_01</strain>
        <tissue evidence="8">Aerial parts of the thallus</tissue>
    </source>
</reference>
<evidence type="ECO:0000313" key="9">
    <source>
        <dbReference type="Proteomes" id="UP001605036"/>
    </source>
</evidence>
<protein>
    <recommendedName>
        <fullName evidence="6">RNA methyltransferase</fullName>
        <ecNumber evidence="6">2.1.1.-</ecNumber>
    </recommendedName>
</protein>
<comment type="caution">
    <text evidence="8">The sequence shown here is derived from an EMBL/GenBank/DDBJ whole genome shotgun (WGS) entry which is preliminary data.</text>
</comment>
<dbReference type="InterPro" id="IPR039772">
    <property type="entry name" value="Bin3-like"/>
</dbReference>
<dbReference type="GO" id="GO:0008173">
    <property type="term" value="F:RNA methyltransferase activity"/>
    <property type="evidence" value="ECO:0007669"/>
    <property type="project" value="UniProtKB-UniRule"/>
</dbReference>
<dbReference type="SUPFAM" id="SSF53335">
    <property type="entry name" value="S-adenosyl-L-methionine-dependent methyltransferases"/>
    <property type="match status" value="1"/>
</dbReference>
<comment type="similarity">
    <text evidence="1 6">Belongs to the methyltransferase superfamily.</text>
</comment>
<evidence type="ECO:0000256" key="1">
    <source>
        <dbReference type="ARBA" id="ARBA00008361"/>
    </source>
</evidence>
<dbReference type="GO" id="GO:0032259">
    <property type="term" value="P:methylation"/>
    <property type="evidence" value="ECO:0007669"/>
    <property type="project" value="UniProtKB-KW"/>
</dbReference>
<keyword evidence="3 6" id="KW-0808">Transferase</keyword>
<evidence type="ECO:0000256" key="6">
    <source>
        <dbReference type="RuleBase" id="RU367087"/>
    </source>
</evidence>
<proteinExistence type="inferred from homology"/>
<keyword evidence="9" id="KW-1185">Reference proteome</keyword>